<keyword evidence="3" id="KW-1185">Reference proteome</keyword>
<accession>A0ABM5KIU7</accession>
<evidence type="ECO:0000313" key="3">
    <source>
        <dbReference type="Proteomes" id="UP001652700"/>
    </source>
</evidence>
<proteinExistence type="predicted"/>
<sequence length="359" mass="40819">MEIPSLRSSVSSDQHELKRKSLLGSGSNKRVSIDEKSTIVHLVYDKSLQDVVDPRALCTADLTVEADSKDDIHSQFTLNNTNDYKTVYVKSLPEIQSIETDSKLESLIETETESLRSDQIEVHIVLKEILQGILSTVSGRMVETPKPPPRSKSILMPCFEFTCEFKRKERQAICSPYKDLEILTEEFVDCIISEATAEVEKHLTAYTSQKVKKHMRLEIDDEIHPSIMKPVFSWPTIKQFNIALGLQKITEFIMACDAKERWLFGVYYLRTTREAISAFYEYEVICGLPSSIYPIAQATASIYFVIEVSNVIPSTCSVTVFFQFEANKSVYNAETTGLNETALIHILKSKIKIYSSFEY</sequence>
<feature type="region of interest" description="Disordered" evidence="1">
    <location>
        <begin position="1"/>
        <end position="21"/>
    </location>
</feature>
<dbReference type="PANTHER" id="PTHR35075:SF1">
    <property type="entry name" value="A-KINASE ANCHOR PROTEIN 14"/>
    <property type="match status" value="1"/>
</dbReference>
<dbReference type="InterPro" id="IPR025663">
    <property type="entry name" value="AKAP_28"/>
</dbReference>
<dbReference type="GeneID" id="126886973"/>
<evidence type="ECO:0000313" key="2">
    <source>
        <dbReference type="EnsemblMetazoa" id="XP_050510135.1"/>
    </source>
</evidence>
<dbReference type="EnsemblMetazoa" id="XM_050654178.1">
    <property type="protein sequence ID" value="XP_050510135.1"/>
    <property type="gene ID" value="LOC126886973"/>
</dbReference>
<dbReference type="Proteomes" id="UP001652700">
    <property type="component" value="Unplaced"/>
</dbReference>
<reference evidence="2" key="1">
    <citation type="submission" date="2025-05" db="UniProtKB">
        <authorList>
            <consortium name="EnsemblMetazoa"/>
        </authorList>
    </citation>
    <scope>IDENTIFICATION</scope>
</reference>
<evidence type="ECO:0000256" key="1">
    <source>
        <dbReference type="SAM" id="MobiDB-lite"/>
    </source>
</evidence>
<organism evidence="2 3">
    <name type="scientific">Diabrotica virgifera virgifera</name>
    <name type="common">western corn rootworm</name>
    <dbReference type="NCBI Taxonomy" id="50390"/>
    <lineage>
        <taxon>Eukaryota</taxon>
        <taxon>Metazoa</taxon>
        <taxon>Ecdysozoa</taxon>
        <taxon>Arthropoda</taxon>
        <taxon>Hexapoda</taxon>
        <taxon>Insecta</taxon>
        <taxon>Pterygota</taxon>
        <taxon>Neoptera</taxon>
        <taxon>Endopterygota</taxon>
        <taxon>Coleoptera</taxon>
        <taxon>Polyphaga</taxon>
        <taxon>Cucujiformia</taxon>
        <taxon>Chrysomeloidea</taxon>
        <taxon>Chrysomelidae</taxon>
        <taxon>Galerucinae</taxon>
        <taxon>Diabroticina</taxon>
        <taxon>Diabroticites</taxon>
        <taxon>Diabrotica</taxon>
    </lineage>
</organism>
<protein>
    <submittedName>
        <fullName evidence="2">Uncharacterized protein</fullName>
    </submittedName>
</protein>
<dbReference type="RefSeq" id="XP_050510135.1">
    <property type="nucleotide sequence ID" value="XM_050654178.1"/>
</dbReference>
<name>A0ABM5KIU7_DIAVI</name>
<dbReference type="Pfam" id="PF14469">
    <property type="entry name" value="AKAP28"/>
    <property type="match status" value="1"/>
</dbReference>
<feature type="compositionally biased region" description="Polar residues" evidence="1">
    <location>
        <begin position="1"/>
        <end position="12"/>
    </location>
</feature>
<dbReference type="InterPro" id="IPR053084">
    <property type="entry name" value="AKAP"/>
</dbReference>
<dbReference type="PANTHER" id="PTHR35075">
    <property type="entry name" value="A-KINASE ANCHOR PROTEIN 14"/>
    <property type="match status" value="1"/>
</dbReference>